<evidence type="ECO:0008006" key="4">
    <source>
        <dbReference type="Google" id="ProtNLM"/>
    </source>
</evidence>
<evidence type="ECO:0000256" key="1">
    <source>
        <dbReference type="SAM" id="MobiDB-lite"/>
    </source>
</evidence>
<protein>
    <recommendedName>
        <fullName evidence="4">Coenzyme Q-binding protein COQ10 START domain-containing protein</fullName>
    </recommendedName>
</protein>
<dbReference type="InterPro" id="IPR023393">
    <property type="entry name" value="START-like_dom_sf"/>
</dbReference>
<dbReference type="EMBL" id="JAHBAY010000002">
    <property type="protein sequence ID" value="MBT0768669.1"/>
    <property type="molecule type" value="Genomic_DNA"/>
</dbReference>
<reference evidence="2 3" key="1">
    <citation type="submission" date="2021-05" db="EMBL/GenBank/DDBJ databases">
        <title>Kineosporia and Streptomyces sp. nov. two new marine actinobacteria isolated from Coral.</title>
        <authorList>
            <person name="Buangrab K."/>
            <person name="Sutthacheep M."/>
            <person name="Yeemin T."/>
            <person name="Harunari E."/>
            <person name="Igarashi Y."/>
            <person name="Kanchanasin P."/>
            <person name="Tanasupawat S."/>
            <person name="Phongsopitanun W."/>
        </authorList>
    </citation>
    <scope>NUCLEOTIDE SEQUENCE [LARGE SCALE GENOMIC DNA]</scope>
    <source>
        <strain evidence="2 3">J2-2</strain>
    </source>
</reference>
<dbReference type="SUPFAM" id="SSF55961">
    <property type="entry name" value="Bet v1-like"/>
    <property type="match status" value="1"/>
</dbReference>
<feature type="region of interest" description="Disordered" evidence="1">
    <location>
        <begin position="48"/>
        <end position="68"/>
    </location>
</feature>
<proteinExistence type="predicted"/>
<dbReference type="Gene3D" id="3.30.530.20">
    <property type="match status" value="1"/>
</dbReference>
<evidence type="ECO:0000313" key="3">
    <source>
        <dbReference type="Proteomes" id="UP001197247"/>
    </source>
</evidence>
<gene>
    <name evidence="2" type="ORF">KIH74_07005</name>
</gene>
<name>A0ABS5TGE0_9ACTN</name>
<organism evidence="2 3">
    <name type="scientific">Kineosporia corallincola</name>
    <dbReference type="NCBI Taxonomy" id="2835133"/>
    <lineage>
        <taxon>Bacteria</taxon>
        <taxon>Bacillati</taxon>
        <taxon>Actinomycetota</taxon>
        <taxon>Actinomycetes</taxon>
        <taxon>Kineosporiales</taxon>
        <taxon>Kineosporiaceae</taxon>
        <taxon>Kineosporia</taxon>
    </lineage>
</organism>
<dbReference type="Proteomes" id="UP001197247">
    <property type="component" value="Unassembled WGS sequence"/>
</dbReference>
<comment type="caution">
    <text evidence="2">The sequence shown here is derived from an EMBL/GenBank/DDBJ whole genome shotgun (WGS) entry which is preliminary data.</text>
</comment>
<accession>A0ABS5TGE0</accession>
<evidence type="ECO:0000313" key="2">
    <source>
        <dbReference type="EMBL" id="MBT0768669.1"/>
    </source>
</evidence>
<keyword evidence="3" id="KW-1185">Reference proteome</keyword>
<sequence length="129" mass="14030">MDLTATTTIRKLRSEIYSFWRNFENLPTFMAHLDEVRTTAEGRGHWTATAPSAGASKGMPAPTTRFPNRKLAGTAWETPTSQPGKGSSYRLLTVRAPRCTQGPVKVVLSGSELGVCGVPRHVRMVTDAA</sequence>